<dbReference type="InterPro" id="IPR019920">
    <property type="entry name" value="F420-binding_dom_put"/>
</dbReference>
<keyword evidence="1" id="KW-0560">Oxidoreductase</keyword>
<dbReference type="EMBL" id="CADCWG010000073">
    <property type="protein sequence ID" value="CAA9545319.1"/>
    <property type="molecule type" value="Genomic_DNA"/>
</dbReference>
<accession>A0A6J4UEA4</accession>
<dbReference type="PANTHER" id="PTHR35176">
    <property type="entry name" value="HEME OXYGENASE HI_0854-RELATED"/>
    <property type="match status" value="1"/>
</dbReference>
<proteinExistence type="predicted"/>
<feature type="domain" description="Pyridoxamine 5'-phosphate oxidase N-terminal" evidence="2">
    <location>
        <begin position="20"/>
        <end position="141"/>
    </location>
</feature>
<name>A0A6J4UEA4_9BACT</name>
<dbReference type="SUPFAM" id="SSF50475">
    <property type="entry name" value="FMN-binding split barrel"/>
    <property type="match status" value="1"/>
</dbReference>
<evidence type="ECO:0000256" key="1">
    <source>
        <dbReference type="ARBA" id="ARBA00023002"/>
    </source>
</evidence>
<dbReference type="PANTHER" id="PTHR35176:SF6">
    <property type="entry name" value="HEME OXYGENASE HI_0854-RELATED"/>
    <property type="match status" value="1"/>
</dbReference>
<evidence type="ECO:0000259" key="2">
    <source>
        <dbReference type="Pfam" id="PF01243"/>
    </source>
</evidence>
<dbReference type="InterPro" id="IPR012349">
    <property type="entry name" value="Split_barrel_FMN-bd"/>
</dbReference>
<dbReference type="GO" id="GO:0016627">
    <property type="term" value="F:oxidoreductase activity, acting on the CH-CH group of donors"/>
    <property type="evidence" value="ECO:0007669"/>
    <property type="project" value="TreeGrafter"/>
</dbReference>
<dbReference type="InterPro" id="IPR011576">
    <property type="entry name" value="Pyridox_Oxase_N"/>
</dbReference>
<gene>
    <name evidence="3" type="ORF">AVDCRST_MAG49-1176</name>
</gene>
<dbReference type="InterPro" id="IPR052019">
    <property type="entry name" value="F420H2_bilvrd_red/Heme_oxyg"/>
</dbReference>
<dbReference type="Pfam" id="PF01243">
    <property type="entry name" value="PNPOx_N"/>
    <property type="match status" value="1"/>
</dbReference>
<reference evidence="3" key="1">
    <citation type="submission" date="2020-02" db="EMBL/GenBank/DDBJ databases">
        <authorList>
            <person name="Meier V. D."/>
        </authorList>
    </citation>
    <scope>NUCLEOTIDE SEQUENCE</scope>
    <source>
        <strain evidence="3">AVDCRST_MAG49</strain>
    </source>
</reference>
<dbReference type="AlphaFoldDB" id="A0A6J4UEA4"/>
<dbReference type="GO" id="GO:0005829">
    <property type="term" value="C:cytosol"/>
    <property type="evidence" value="ECO:0007669"/>
    <property type="project" value="TreeGrafter"/>
</dbReference>
<dbReference type="Gene3D" id="2.30.110.10">
    <property type="entry name" value="Electron Transport, Fmn-binding Protein, Chain A"/>
    <property type="match status" value="1"/>
</dbReference>
<dbReference type="GO" id="GO:0070967">
    <property type="term" value="F:coenzyme F420 binding"/>
    <property type="evidence" value="ECO:0007669"/>
    <property type="project" value="TreeGrafter"/>
</dbReference>
<organism evidence="3">
    <name type="scientific">uncultured Thermomicrobiales bacterium</name>
    <dbReference type="NCBI Taxonomy" id="1645740"/>
    <lineage>
        <taxon>Bacteria</taxon>
        <taxon>Pseudomonadati</taxon>
        <taxon>Thermomicrobiota</taxon>
        <taxon>Thermomicrobia</taxon>
        <taxon>Thermomicrobiales</taxon>
        <taxon>environmental samples</taxon>
    </lineage>
</organism>
<dbReference type="NCBIfam" id="TIGR03618">
    <property type="entry name" value="Rv1155_F420"/>
    <property type="match status" value="1"/>
</dbReference>
<sequence>MVQTENPIESPDVTAVAEIPAEYRDLLEQPVTVALATILPSGQPQVTPVWCDLADGHIRVNTDASRQKYRDMVDRPQVTVMALDPANPYRYLEVRGEVVRTEEEGGAAHIDLLAKQYMGADVYPYHTPDERRMICYIAPRKTSAMG</sequence>
<protein>
    <recommendedName>
        <fullName evidence="2">Pyridoxamine 5'-phosphate oxidase N-terminal domain-containing protein</fullName>
    </recommendedName>
</protein>
<evidence type="ECO:0000313" key="3">
    <source>
        <dbReference type="EMBL" id="CAA9545319.1"/>
    </source>
</evidence>